<dbReference type="Pfam" id="PF01676">
    <property type="entry name" value="Metalloenzyme"/>
    <property type="match status" value="1"/>
</dbReference>
<comment type="catalytic activity">
    <reaction evidence="1 10">
        <text>(2R)-2-phosphoglycerate = (2R)-3-phosphoglycerate</text>
        <dbReference type="Rhea" id="RHEA:15901"/>
        <dbReference type="ChEBI" id="CHEBI:58272"/>
        <dbReference type="ChEBI" id="CHEBI:58289"/>
        <dbReference type="EC" id="5.4.2.12"/>
    </reaction>
</comment>
<feature type="binding site" evidence="10 12">
    <location>
        <position position="190"/>
    </location>
    <ligand>
        <name>substrate</name>
    </ligand>
</feature>
<evidence type="ECO:0000256" key="9">
    <source>
        <dbReference type="ARBA" id="ARBA00071648"/>
    </source>
</evidence>
<dbReference type="NCBIfam" id="TIGR01307">
    <property type="entry name" value="pgm_bpd_ind"/>
    <property type="match status" value="1"/>
</dbReference>
<comment type="function">
    <text evidence="10">Catalyzes the interconversion of 2-phosphoglycerate and 3-phosphoglycerate.</text>
</comment>
<feature type="domain" description="BPG-independent PGAM N-terminal" evidence="15">
    <location>
        <begin position="81"/>
        <end position="295"/>
    </location>
</feature>
<sequence>MNKVTALIILDGWGLGTDYEGNAIKRAKTPNFDVLMRKYPNTVLSASGYDVGLPKGQMGNSEVGHLNIGAGRIVYQDLTRITKSIEDGEFETNEALLNAIEHVKKNNSTLHLIGLLSDGGVHSHNSHLYSLIELAKKNDLNDVEIHCITDGRDVSPTSSPNYIKELKKKISTIGTGHIASIMGRYYAMDRNKQWDRVEIAYNTIVNGDGERFADPLEAVKDSYLSGVTDEFIKPLLVEKEDGTIASIKDNDAVIFYNFRPDRARQITRAFVDEEFSYFDRKKVNVKFVCMTQYDKTIENVEVAYKPHFVQNTLGEYLSSLGLKQLRAAETEKYAHVTYFFNGEIEEPFKHEVRKLIPSPDVATYDLKPEMSAYELKDMIIEELEKDMYQVMVINFANPDMVGHTGDIEAAIKAVETVDKCLGEIVNFIIRTDGIALICADHGNCEEMTDPSTHAKLTAHSTNKVPFIVVNNNRKFKLNEGILADIAPTMLELMGLEKPVEMTGHSLIEK</sequence>
<feature type="binding site" evidence="10 12">
    <location>
        <position position="184"/>
    </location>
    <ligand>
        <name>substrate</name>
    </ligand>
</feature>
<dbReference type="PIRSF" id="PIRSF001492">
    <property type="entry name" value="IPGAM"/>
    <property type="match status" value="1"/>
</dbReference>
<keyword evidence="17" id="KW-1185">Reference proteome</keyword>
<comment type="similarity">
    <text evidence="3 10">Belongs to the BPG-independent phosphoglycerate mutase family.</text>
</comment>
<feature type="binding site" evidence="10 12">
    <location>
        <position position="332"/>
    </location>
    <ligand>
        <name>substrate</name>
    </ligand>
</feature>
<dbReference type="UniPathway" id="UPA00109">
    <property type="reaction ID" value="UER00186"/>
</dbReference>
<evidence type="ECO:0000259" key="14">
    <source>
        <dbReference type="Pfam" id="PF01676"/>
    </source>
</evidence>
<feature type="binding site" evidence="10 13">
    <location>
        <position position="441"/>
    </location>
    <ligand>
        <name>Mn(2+)</name>
        <dbReference type="ChEBI" id="CHEBI:29035"/>
        <label>2</label>
    </ligand>
</feature>
<feature type="binding site" evidence="10 12">
    <location>
        <begin position="259"/>
        <end position="262"/>
    </location>
    <ligand>
        <name>substrate</name>
    </ligand>
</feature>
<keyword evidence="7 10" id="KW-0464">Manganese</keyword>
<evidence type="ECO:0000256" key="2">
    <source>
        <dbReference type="ARBA" id="ARBA00004798"/>
    </source>
</evidence>
<dbReference type="InterPro" id="IPR006124">
    <property type="entry name" value="Metalloenzyme"/>
</dbReference>
<keyword evidence="5 10" id="KW-0479">Metal-binding</keyword>
<feature type="active site" description="Phosphoserine intermediate" evidence="10 11">
    <location>
        <position position="61"/>
    </location>
</feature>
<dbReference type="GO" id="GO:0006007">
    <property type="term" value="P:glucose catabolic process"/>
    <property type="evidence" value="ECO:0007669"/>
    <property type="project" value="InterPro"/>
</dbReference>
<feature type="binding site" evidence="10 13">
    <location>
        <position position="61"/>
    </location>
    <ligand>
        <name>Mn(2+)</name>
        <dbReference type="ChEBI" id="CHEBI:29035"/>
        <label>2</label>
    </ligand>
</feature>
<gene>
    <name evidence="10" type="primary">gpmI</name>
    <name evidence="16" type="ORF">LY60_00916</name>
</gene>
<reference evidence="16 17" key="1">
    <citation type="submission" date="2019-07" db="EMBL/GenBank/DDBJ databases">
        <title>Genomic Encyclopedia of Type Strains, Phase I: the one thousand microbial genomes (KMG-I) project.</title>
        <authorList>
            <person name="Kyrpides N."/>
        </authorList>
    </citation>
    <scope>NUCLEOTIDE SEQUENCE [LARGE SCALE GENOMIC DNA]</scope>
    <source>
        <strain evidence="16 17">DSM 13558</strain>
    </source>
</reference>
<evidence type="ECO:0000256" key="6">
    <source>
        <dbReference type="ARBA" id="ARBA00023152"/>
    </source>
</evidence>
<feature type="binding site" evidence="10 13">
    <location>
        <position position="11"/>
    </location>
    <ligand>
        <name>Mn(2+)</name>
        <dbReference type="ChEBI" id="CHEBI:29035"/>
        <label>2</label>
    </ligand>
</feature>
<protein>
    <recommendedName>
        <fullName evidence="9 10">2,3-bisphosphoglycerate-independent phosphoglycerate mutase</fullName>
        <shortName evidence="10">BPG-independent PGAM</shortName>
        <shortName evidence="10">Phosphoglyceromutase</shortName>
        <shortName evidence="10">iPGM</shortName>
        <ecNumber evidence="4 10">5.4.2.12</ecNumber>
    </recommendedName>
</protein>
<comment type="caution">
    <text evidence="16">The sequence shown here is derived from an EMBL/GenBank/DDBJ whole genome shotgun (WGS) entry which is preliminary data.</text>
</comment>
<dbReference type="EMBL" id="VLKH01000002">
    <property type="protein sequence ID" value="TWH82614.1"/>
    <property type="molecule type" value="Genomic_DNA"/>
</dbReference>
<evidence type="ECO:0000256" key="1">
    <source>
        <dbReference type="ARBA" id="ARBA00000370"/>
    </source>
</evidence>
<evidence type="ECO:0000256" key="4">
    <source>
        <dbReference type="ARBA" id="ARBA00012026"/>
    </source>
</evidence>
<feature type="binding site" evidence="10 13">
    <location>
        <position position="399"/>
    </location>
    <ligand>
        <name>Mn(2+)</name>
        <dbReference type="ChEBI" id="CHEBI:29035"/>
        <label>1</label>
    </ligand>
</feature>
<feature type="binding site" evidence="10 13">
    <location>
        <position position="403"/>
    </location>
    <ligand>
        <name>Mn(2+)</name>
        <dbReference type="ChEBI" id="CHEBI:29035"/>
        <label>1</label>
    </ligand>
</feature>
<comment type="pathway">
    <text evidence="2 10">Carbohydrate degradation; glycolysis; pyruvate from D-glyceraldehyde 3-phosphate: step 3/5.</text>
</comment>
<dbReference type="InterPro" id="IPR011258">
    <property type="entry name" value="BPG-indep_PGM_N"/>
</dbReference>
<feature type="binding site" evidence="10 13">
    <location>
        <position position="459"/>
    </location>
    <ligand>
        <name>Mn(2+)</name>
        <dbReference type="ChEBI" id="CHEBI:29035"/>
        <label>1</label>
    </ligand>
</feature>
<accession>A0A562JID1</accession>
<dbReference type="GO" id="GO:0005829">
    <property type="term" value="C:cytosol"/>
    <property type="evidence" value="ECO:0007669"/>
    <property type="project" value="TreeGrafter"/>
</dbReference>
<feature type="binding site" evidence="10 13">
    <location>
        <position position="440"/>
    </location>
    <ligand>
        <name>Mn(2+)</name>
        <dbReference type="ChEBI" id="CHEBI:29035"/>
        <label>2</label>
    </ligand>
</feature>
<dbReference type="RefSeq" id="WP_145080547.1">
    <property type="nucleotide sequence ID" value="NZ_VLKH01000002.1"/>
</dbReference>
<dbReference type="PANTHER" id="PTHR31637:SF0">
    <property type="entry name" value="2,3-BISPHOSPHOGLYCERATE-INDEPENDENT PHOSPHOGLYCERATE MUTASE"/>
    <property type="match status" value="1"/>
</dbReference>
<evidence type="ECO:0000256" key="8">
    <source>
        <dbReference type="ARBA" id="ARBA00023235"/>
    </source>
</evidence>
<dbReference type="HAMAP" id="MF_01038">
    <property type="entry name" value="GpmI"/>
    <property type="match status" value="1"/>
</dbReference>
<feature type="binding site" evidence="10 12">
    <location>
        <position position="122"/>
    </location>
    <ligand>
        <name>substrate</name>
    </ligand>
</feature>
<dbReference type="AlphaFoldDB" id="A0A562JID1"/>
<dbReference type="SUPFAM" id="SSF64158">
    <property type="entry name" value="2,3-Bisphosphoglycerate-independent phosphoglycerate mutase, substrate-binding domain"/>
    <property type="match status" value="1"/>
</dbReference>
<evidence type="ECO:0000256" key="11">
    <source>
        <dbReference type="PIRSR" id="PIRSR001492-1"/>
    </source>
</evidence>
<dbReference type="FunFam" id="3.40.1450.10:FF:000001">
    <property type="entry name" value="2,3-bisphosphoglycerate-independent phosphoglycerate mutase"/>
    <property type="match status" value="1"/>
</dbReference>
<dbReference type="Gene3D" id="3.40.1450.10">
    <property type="entry name" value="BPG-independent phosphoglycerate mutase, domain B"/>
    <property type="match status" value="1"/>
</dbReference>
<dbReference type="InterPro" id="IPR036646">
    <property type="entry name" value="PGAM_B_sf"/>
</dbReference>
<evidence type="ECO:0000256" key="10">
    <source>
        <dbReference type="HAMAP-Rule" id="MF_01038"/>
    </source>
</evidence>
<dbReference type="InterPro" id="IPR005995">
    <property type="entry name" value="Pgm_bpd_ind"/>
</dbReference>
<evidence type="ECO:0000259" key="15">
    <source>
        <dbReference type="Pfam" id="PF06415"/>
    </source>
</evidence>
<evidence type="ECO:0000256" key="3">
    <source>
        <dbReference type="ARBA" id="ARBA00008819"/>
    </source>
</evidence>
<dbReference type="SUPFAM" id="SSF53649">
    <property type="entry name" value="Alkaline phosphatase-like"/>
    <property type="match status" value="1"/>
</dbReference>
<keyword evidence="6 10" id="KW-0324">Glycolysis</keyword>
<dbReference type="GO" id="GO:0006096">
    <property type="term" value="P:glycolytic process"/>
    <property type="evidence" value="ECO:0007669"/>
    <property type="project" value="UniProtKB-UniRule"/>
</dbReference>
<evidence type="ECO:0000256" key="13">
    <source>
        <dbReference type="PIRSR" id="PIRSR001492-3"/>
    </source>
</evidence>
<dbReference type="Gene3D" id="3.40.720.10">
    <property type="entry name" value="Alkaline Phosphatase, subunit A"/>
    <property type="match status" value="1"/>
</dbReference>
<name>A0A562JID1_9FIRM</name>
<dbReference type="Proteomes" id="UP000315343">
    <property type="component" value="Unassembled WGS sequence"/>
</dbReference>
<comment type="subunit">
    <text evidence="10">Monomer.</text>
</comment>
<comment type="cofactor">
    <cofactor evidence="10">
        <name>Mn(2+)</name>
        <dbReference type="ChEBI" id="CHEBI:29035"/>
    </cofactor>
    <text evidence="10">Binds 2 manganese ions per subunit.</text>
</comment>
<dbReference type="CDD" id="cd16010">
    <property type="entry name" value="iPGM"/>
    <property type="match status" value="1"/>
</dbReference>
<dbReference type="Pfam" id="PF06415">
    <property type="entry name" value="iPGM_N"/>
    <property type="match status" value="1"/>
</dbReference>
<dbReference type="GO" id="GO:0004619">
    <property type="term" value="F:phosphoglycerate mutase activity"/>
    <property type="evidence" value="ECO:0007669"/>
    <property type="project" value="UniProtKB-UniRule"/>
</dbReference>
<keyword evidence="8 10" id="KW-0413">Isomerase</keyword>
<evidence type="ECO:0000313" key="16">
    <source>
        <dbReference type="EMBL" id="TWH82614.1"/>
    </source>
</evidence>
<dbReference type="OrthoDB" id="9800863at2"/>
<evidence type="ECO:0000256" key="5">
    <source>
        <dbReference type="ARBA" id="ARBA00022723"/>
    </source>
</evidence>
<proteinExistence type="inferred from homology"/>
<dbReference type="PANTHER" id="PTHR31637">
    <property type="entry name" value="2,3-BISPHOSPHOGLYCERATE-INDEPENDENT PHOSPHOGLYCERATE MUTASE"/>
    <property type="match status" value="1"/>
</dbReference>
<dbReference type="GO" id="GO:0030145">
    <property type="term" value="F:manganese ion binding"/>
    <property type="evidence" value="ECO:0007669"/>
    <property type="project" value="UniProtKB-UniRule"/>
</dbReference>
<evidence type="ECO:0000256" key="7">
    <source>
        <dbReference type="ARBA" id="ARBA00023211"/>
    </source>
</evidence>
<feature type="domain" description="Metalloenzyme" evidence="14">
    <location>
        <begin position="5"/>
        <end position="497"/>
    </location>
</feature>
<dbReference type="InterPro" id="IPR017850">
    <property type="entry name" value="Alkaline_phosphatase_core_sf"/>
</dbReference>
<organism evidence="16 17">
    <name type="scientific">Sedimentibacter saalensis</name>
    <dbReference type="NCBI Taxonomy" id="130788"/>
    <lineage>
        <taxon>Bacteria</taxon>
        <taxon>Bacillati</taxon>
        <taxon>Bacillota</taxon>
        <taxon>Tissierellia</taxon>
        <taxon>Sedimentibacter</taxon>
    </lineage>
</organism>
<evidence type="ECO:0000313" key="17">
    <source>
        <dbReference type="Proteomes" id="UP000315343"/>
    </source>
</evidence>
<evidence type="ECO:0000256" key="12">
    <source>
        <dbReference type="PIRSR" id="PIRSR001492-2"/>
    </source>
</evidence>
<feature type="binding site" evidence="10 12">
    <location>
        <begin position="152"/>
        <end position="153"/>
    </location>
    <ligand>
        <name>substrate</name>
    </ligand>
</feature>
<dbReference type="EC" id="5.4.2.12" evidence="4 10"/>